<accession>A0A242MIU9</accession>
<feature type="domain" description="NADH:flavin oxidoreductase/NADH oxidase N-terminal" evidence="6">
    <location>
        <begin position="6"/>
        <end position="345"/>
    </location>
</feature>
<evidence type="ECO:0000256" key="1">
    <source>
        <dbReference type="ARBA" id="ARBA00001917"/>
    </source>
</evidence>
<name>A0A242MIU9_CABSO</name>
<protein>
    <submittedName>
        <fullName evidence="7">NADH:flavin oxidoreductase</fullName>
    </submittedName>
</protein>
<evidence type="ECO:0000256" key="2">
    <source>
        <dbReference type="ARBA" id="ARBA00022630"/>
    </source>
</evidence>
<dbReference type="Proteomes" id="UP000195221">
    <property type="component" value="Unassembled WGS sequence"/>
</dbReference>
<dbReference type="AlphaFoldDB" id="A0A242MIU9"/>
<sequence length="379" mass="40609">MHDIRLFTPFSSRGTTFVNRIVVSPMCQYSAIEGRVNAWHLAHHARFALGGVGGAVIEATAVERDGRISEGCLGLWDDNQIEGFGKIATLYKGQGIPVGVQLGHAGRKGSSASPWDGAGPLAGTSPPRGWPTVAPSSVAHANGWPIPAALDEKSIARIVASFAAAARRAVSAGLDFVEVHGAHGYLLHEFLSPIANLRTDRYGGSFDNRARFALEVAQAVRQAVPEHMPVWYRASCVDESEGGVTLDETIELARRLKRAGIDLIDCSAGGIRGPVARSTRPEAPGHQVPYAERIRREAEMPAMAVGLITDPLQAENILREGSADLVAMARELLADSNFAYRAARALGHPEPHTVLPDTFAFFLARRNMHASNAHEPAST</sequence>
<dbReference type="Gene3D" id="3.20.20.70">
    <property type="entry name" value="Aldolase class I"/>
    <property type="match status" value="1"/>
</dbReference>
<evidence type="ECO:0000313" key="8">
    <source>
        <dbReference type="Proteomes" id="UP000195221"/>
    </source>
</evidence>
<organism evidence="7 8">
    <name type="scientific">Caballeronia sordidicola</name>
    <name type="common">Burkholderia sordidicola</name>
    <dbReference type="NCBI Taxonomy" id="196367"/>
    <lineage>
        <taxon>Bacteria</taxon>
        <taxon>Pseudomonadati</taxon>
        <taxon>Pseudomonadota</taxon>
        <taxon>Betaproteobacteria</taxon>
        <taxon>Burkholderiales</taxon>
        <taxon>Burkholderiaceae</taxon>
        <taxon>Caballeronia</taxon>
    </lineage>
</organism>
<evidence type="ECO:0000256" key="5">
    <source>
        <dbReference type="ARBA" id="ARBA00023002"/>
    </source>
</evidence>
<dbReference type="GO" id="GO:0010181">
    <property type="term" value="F:FMN binding"/>
    <property type="evidence" value="ECO:0007669"/>
    <property type="project" value="InterPro"/>
</dbReference>
<comment type="caution">
    <text evidence="7">The sequence shown here is derived from an EMBL/GenBank/DDBJ whole genome shotgun (WGS) entry which is preliminary data.</text>
</comment>
<proteinExistence type="predicted"/>
<keyword evidence="4" id="KW-0521">NADP</keyword>
<evidence type="ECO:0000313" key="7">
    <source>
        <dbReference type="EMBL" id="OTP71154.1"/>
    </source>
</evidence>
<evidence type="ECO:0000256" key="3">
    <source>
        <dbReference type="ARBA" id="ARBA00022643"/>
    </source>
</evidence>
<dbReference type="GO" id="GO:0003959">
    <property type="term" value="F:NADPH dehydrogenase activity"/>
    <property type="evidence" value="ECO:0007669"/>
    <property type="project" value="InterPro"/>
</dbReference>
<dbReference type="InterPro" id="IPR013785">
    <property type="entry name" value="Aldolase_TIM"/>
</dbReference>
<evidence type="ECO:0000256" key="4">
    <source>
        <dbReference type="ARBA" id="ARBA00022857"/>
    </source>
</evidence>
<keyword evidence="2" id="KW-0285">Flavoprotein</keyword>
<gene>
    <name evidence="7" type="ORF">PAMC26577_24795</name>
</gene>
<keyword evidence="5" id="KW-0560">Oxidoreductase</keyword>
<keyword evidence="3" id="KW-0288">FMN</keyword>
<comment type="cofactor">
    <cofactor evidence="1">
        <name>FMN</name>
        <dbReference type="ChEBI" id="CHEBI:58210"/>
    </cofactor>
</comment>
<dbReference type="SUPFAM" id="SSF51395">
    <property type="entry name" value="FMN-linked oxidoreductases"/>
    <property type="match status" value="1"/>
</dbReference>
<dbReference type="InterPro" id="IPR044152">
    <property type="entry name" value="YqjM-like"/>
</dbReference>
<dbReference type="PANTHER" id="PTHR43303:SF4">
    <property type="entry name" value="NADPH DEHYDROGENASE C23G7.10C-RELATED"/>
    <property type="match status" value="1"/>
</dbReference>
<reference evidence="7 8" key="1">
    <citation type="submission" date="2017-03" db="EMBL/GenBank/DDBJ databases">
        <title>Genome analysis of strain PAMC 26577.</title>
        <authorList>
            <person name="Oh H.-M."/>
            <person name="Yang J.-A."/>
        </authorList>
    </citation>
    <scope>NUCLEOTIDE SEQUENCE [LARGE SCALE GENOMIC DNA]</scope>
    <source>
        <strain evidence="7 8">PAMC 26577</strain>
    </source>
</reference>
<dbReference type="GO" id="GO:0050661">
    <property type="term" value="F:NADP binding"/>
    <property type="evidence" value="ECO:0007669"/>
    <property type="project" value="InterPro"/>
</dbReference>
<dbReference type="CDD" id="cd02932">
    <property type="entry name" value="OYE_YqiM_FMN"/>
    <property type="match status" value="1"/>
</dbReference>
<dbReference type="InterPro" id="IPR001155">
    <property type="entry name" value="OxRdtase_FMN_N"/>
</dbReference>
<dbReference type="PANTHER" id="PTHR43303">
    <property type="entry name" value="NADPH DEHYDROGENASE C23G7.10C-RELATED"/>
    <property type="match status" value="1"/>
</dbReference>
<dbReference type="RefSeq" id="WP_075360382.1">
    <property type="nucleotide sequence ID" value="NZ_MSRG01000088.1"/>
</dbReference>
<evidence type="ECO:0000259" key="6">
    <source>
        <dbReference type="Pfam" id="PF00724"/>
    </source>
</evidence>
<dbReference type="EMBL" id="NBTZ01000102">
    <property type="protein sequence ID" value="OTP71154.1"/>
    <property type="molecule type" value="Genomic_DNA"/>
</dbReference>
<dbReference type="Pfam" id="PF00724">
    <property type="entry name" value="Oxidored_FMN"/>
    <property type="match status" value="1"/>
</dbReference>